<organism evidence="9">
    <name type="scientific">hydrothermal vent metagenome</name>
    <dbReference type="NCBI Taxonomy" id="652676"/>
    <lineage>
        <taxon>unclassified sequences</taxon>
        <taxon>metagenomes</taxon>
        <taxon>ecological metagenomes</taxon>
    </lineage>
</organism>
<evidence type="ECO:0000259" key="8">
    <source>
        <dbReference type="PROSITE" id="PS51781"/>
    </source>
</evidence>
<dbReference type="Pfam" id="PF08239">
    <property type="entry name" value="SH3_3"/>
    <property type="match status" value="1"/>
</dbReference>
<dbReference type="SMART" id="SM00287">
    <property type="entry name" value="SH3b"/>
    <property type="match status" value="1"/>
</dbReference>
<evidence type="ECO:0000313" key="9">
    <source>
        <dbReference type="EMBL" id="VAW86635.1"/>
    </source>
</evidence>
<dbReference type="GO" id="GO:0016020">
    <property type="term" value="C:membrane"/>
    <property type="evidence" value="ECO:0007669"/>
    <property type="project" value="UniProtKB-SubCell"/>
</dbReference>
<evidence type="ECO:0000256" key="2">
    <source>
        <dbReference type="ARBA" id="ARBA00022692"/>
    </source>
</evidence>
<accession>A0A3B0Z014</accession>
<keyword evidence="5 7" id="KW-0472">Membrane</keyword>
<dbReference type="PIRSF" id="PIRSF006158">
    <property type="entry name" value="UCP006158_SH3"/>
    <property type="match status" value="1"/>
</dbReference>
<dbReference type="Gene3D" id="2.30.30.40">
    <property type="entry name" value="SH3 Domains"/>
    <property type="match status" value="1"/>
</dbReference>
<name>A0A3B0Z014_9ZZZZ</name>
<feature type="domain" description="SH3b" evidence="8">
    <location>
        <begin position="20"/>
        <end position="86"/>
    </location>
</feature>
<comment type="subcellular location">
    <subcellularLocation>
        <location evidence="1">Membrane</location>
        <topology evidence="1">Single-pass membrane protein</topology>
    </subcellularLocation>
</comment>
<evidence type="ECO:0000256" key="7">
    <source>
        <dbReference type="SAM" id="Phobius"/>
    </source>
</evidence>
<keyword evidence="3" id="KW-0732">Signal</keyword>
<protein>
    <recommendedName>
        <fullName evidence="8">SH3b domain-containing protein</fullName>
    </recommendedName>
</protein>
<feature type="transmembrane region" description="Helical" evidence="7">
    <location>
        <begin position="190"/>
        <end position="208"/>
    </location>
</feature>
<dbReference type="InterPro" id="IPR003646">
    <property type="entry name" value="SH3-like_bac-type"/>
</dbReference>
<proteinExistence type="predicted"/>
<dbReference type="AlphaFoldDB" id="A0A3B0Z014"/>
<evidence type="ECO:0000256" key="4">
    <source>
        <dbReference type="ARBA" id="ARBA00022989"/>
    </source>
</evidence>
<keyword evidence="2 7" id="KW-0812">Transmembrane</keyword>
<dbReference type="InterPro" id="IPR016476">
    <property type="entry name" value="SH3_dom_pro"/>
</dbReference>
<dbReference type="NCBIfam" id="TIGR04211">
    <property type="entry name" value="SH3_and_anchor"/>
    <property type="match status" value="1"/>
</dbReference>
<evidence type="ECO:0000256" key="5">
    <source>
        <dbReference type="ARBA" id="ARBA00023136"/>
    </source>
</evidence>
<sequence length="222" mass="25443">MKKIVIFLLISVATTAAYAESTRYITDRLEITMRSGESNQHKILRMLSSGTQLELIQTNADSGYSQVRIKDGSQGWVITRYLEQQRSARERLAANEKQLARIKSENRTLNDKFSELTRKHNALNSKTNKLSADNEKQSKEFARVRSISSNALTLDSENTSLREQTRQLERAHQALQLENDSLKDRSDRDWFIVGSGVILLGMMIGLIIPKIRWRKKSDWSSL</sequence>
<reference evidence="9" key="1">
    <citation type="submission" date="2018-06" db="EMBL/GenBank/DDBJ databases">
        <authorList>
            <person name="Zhirakovskaya E."/>
        </authorList>
    </citation>
    <scope>NUCLEOTIDE SEQUENCE</scope>
</reference>
<dbReference type="PROSITE" id="PS51781">
    <property type="entry name" value="SH3B"/>
    <property type="match status" value="1"/>
</dbReference>
<keyword evidence="4 7" id="KW-1133">Transmembrane helix</keyword>
<evidence type="ECO:0000256" key="3">
    <source>
        <dbReference type="ARBA" id="ARBA00022729"/>
    </source>
</evidence>
<feature type="coiled-coil region" evidence="6">
    <location>
        <begin position="85"/>
        <end position="126"/>
    </location>
</feature>
<evidence type="ECO:0000256" key="1">
    <source>
        <dbReference type="ARBA" id="ARBA00004167"/>
    </source>
</evidence>
<feature type="coiled-coil region" evidence="6">
    <location>
        <begin position="154"/>
        <end position="185"/>
    </location>
</feature>
<evidence type="ECO:0000256" key="6">
    <source>
        <dbReference type="SAM" id="Coils"/>
    </source>
</evidence>
<dbReference type="EMBL" id="UOFQ01000046">
    <property type="protein sequence ID" value="VAW86635.1"/>
    <property type="molecule type" value="Genomic_DNA"/>
</dbReference>
<gene>
    <name evidence="9" type="ORF">MNBD_GAMMA17-359</name>
</gene>
<keyword evidence="6" id="KW-0175">Coiled coil</keyword>